<evidence type="ECO:0000256" key="1">
    <source>
        <dbReference type="ARBA" id="ARBA00006987"/>
    </source>
</evidence>
<sequence length="325" mass="33763">MKFSRIVAAGILAGFGVTSGFCARAAADEFPSRPVHIVVPFAAGGGGDFIVRAMSDKLAAALKQPVIVENLGGASTVVGTEHVARAAHDGYTLLFTSTALSTNPTLLPKLPYKTPDDFAPIGLAITYPLALAARKDLNINSIPELISYAKANPGKISIANSGNGSGSHLAALLLEDTAGINLTTVPYRGAGPAANDLAGGHVDLMFTGMSQIKALADAKRVKLLATSGAHRIDSAPEVKTIAEQGLPGFRAVVWWGLLAPKGTPKAVVDTLNQALRTALADPAVAKRMAVIDGEASVSTPAAFDALIREEIQRWRRLLQPSSSKS</sequence>
<evidence type="ECO:0000313" key="3">
    <source>
        <dbReference type="Proteomes" id="UP001595848"/>
    </source>
</evidence>
<dbReference type="InterPro" id="IPR005064">
    <property type="entry name" value="BUG"/>
</dbReference>
<proteinExistence type="inferred from homology"/>
<gene>
    <name evidence="2" type="ORF">ACFOY1_10900</name>
</gene>
<protein>
    <submittedName>
        <fullName evidence="2">Bug family tripartite tricarboxylate transporter substrate binding protein</fullName>
    </submittedName>
</protein>
<accession>A0ABV8NWY5</accession>
<dbReference type="PANTHER" id="PTHR42928">
    <property type="entry name" value="TRICARBOXYLATE-BINDING PROTEIN"/>
    <property type="match status" value="1"/>
</dbReference>
<dbReference type="PIRSF" id="PIRSF017082">
    <property type="entry name" value="YflP"/>
    <property type="match status" value="1"/>
</dbReference>
<comment type="similarity">
    <text evidence="1">Belongs to the UPF0065 (bug) family.</text>
</comment>
<organism evidence="2 3">
    <name type="scientific">Candidimonas humi</name>
    <dbReference type="NCBI Taxonomy" id="683355"/>
    <lineage>
        <taxon>Bacteria</taxon>
        <taxon>Pseudomonadati</taxon>
        <taxon>Pseudomonadota</taxon>
        <taxon>Betaproteobacteria</taxon>
        <taxon>Burkholderiales</taxon>
        <taxon>Alcaligenaceae</taxon>
        <taxon>Candidimonas</taxon>
    </lineage>
</organism>
<keyword evidence="3" id="KW-1185">Reference proteome</keyword>
<reference evidence="3" key="1">
    <citation type="journal article" date="2019" name="Int. J. Syst. Evol. Microbiol.">
        <title>The Global Catalogue of Microorganisms (GCM) 10K type strain sequencing project: providing services to taxonomists for standard genome sequencing and annotation.</title>
        <authorList>
            <consortium name="The Broad Institute Genomics Platform"/>
            <consortium name="The Broad Institute Genome Sequencing Center for Infectious Disease"/>
            <person name="Wu L."/>
            <person name="Ma J."/>
        </authorList>
    </citation>
    <scope>NUCLEOTIDE SEQUENCE [LARGE SCALE GENOMIC DNA]</scope>
    <source>
        <strain evidence="3">LMG 24813</strain>
    </source>
</reference>
<dbReference type="EMBL" id="JBHSBV010000003">
    <property type="protein sequence ID" value="MFC4201461.1"/>
    <property type="molecule type" value="Genomic_DNA"/>
</dbReference>
<dbReference type="CDD" id="cd13578">
    <property type="entry name" value="PBP2_Bug27"/>
    <property type="match status" value="1"/>
</dbReference>
<evidence type="ECO:0000313" key="2">
    <source>
        <dbReference type="EMBL" id="MFC4201461.1"/>
    </source>
</evidence>
<dbReference type="PANTHER" id="PTHR42928:SF5">
    <property type="entry name" value="BLR1237 PROTEIN"/>
    <property type="match status" value="1"/>
</dbReference>
<dbReference type="RefSeq" id="WP_217963185.1">
    <property type="nucleotide sequence ID" value="NZ_JAHTBN010000002.1"/>
</dbReference>
<name>A0ABV8NWY5_9BURK</name>
<dbReference type="Pfam" id="PF03401">
    <property type="entry name" value="TctC"/>
    <property type="match status" value="1"/>
</dbReference>
<dbReference type="Proteomes" id="UP001595848">
    <property type="component" value="Unassembled WGS sequence"/>
</dbReference>
<comment type="caution">
    <text evidence="2">The sequence shown here is derived from an EMBL/GenBank/DDBJ whole genome shotgun (WGS) entry which is preliminary data.</text>
</comment>